<dbReference type="RefSeq" id="WP_122014209.1">
    <property type="nucleotide sequence ID" value="NZ_CP033169.1"/>
</dbReference>
<keyword evidence="2" id="KW-0255">Endonuclease</keyword>
<dbReference type="InterPro" id="IPR012296">
    <property type="entry name" value="Nuclease_put_TT1808"/>
</dbReference>
<gene>
    <name evidence="2" type="ORF">D2962_04005</name>
</gene>
<dbReference type="PANTHER" id="PTHR34107:SF4">
    <property type="entry name" value="SLL1222 PROTEIN"/>
    <property type="match status" value="1"/>
</dbReference>
<name>A0A3G2R3C9_9FIRM</name>
<dbReference type="Pfam" id="PF05685">
    <property type="entry name" value="Uma2"/>
    <property type="match status" value="1"/>
</dbReference>
<dbReference type="InterPro" id="IPR008538">
    <property type="entry name" value="Uma2"/>
</dbReference>
<evidence type="ECO:0000313" key="2">
    <source>
        <dbReference type="EMBL" id="AYO29879.1"/>
    </source>
</evidence>
<dbReference type="PANTHER" id="PTHR34107">
    <property type="entry name" value="SLL0198 PROTEIN-RELATED"/>
    <property type="match status" value="1"/>
</dbReference>
<dbReference type="AlphaFoldDB" id="A0A3G2R3C9"/>
<organism evidence="2 3">
    <name type="scientific">Biomaibacter acetigenes</name>
    <dbReference type="NCBI Taxonomy" id="2316383"/>
    <lineage>
        <taxon>Bacteria</taxon>
        <taxon>Bacillati</taxon>
        <taxon>Bacillota</taxon>
        <taxon>Clostridia</taxon>
        <taxon>Thermosediminibacterales</taxon>
        <taxon>Tepidanaerobacteraceae</taxon>
        <taxon>Biomaibacter</taxon>
    </lineage>
</organism>
<feature type="domain" description="Putative restriction endonuclease" evidence="1">
    <location>
        <begin position="16"/>
        <end position="180"/>
    </location>
</feature>
<dbReference type="InterPro" id="IPR011335">
    <property type="entry name" value="Restrct_endonuc-II-like"/>
</dbReference>
<keyword evidence="3" id="KW-1185">Reference proteome</keyword>
<dbReference type="SUPFAM" id="SSF52980">
    <property type="entry name" value="Restriction endonuclease-like"/>
    <property type="match status" value="1"/>
</dbReference>
<keyword evidence="2" id="KW-0378">Hydrolase</keyword>
<reference evidence="2 3" key="1">
    <citation type="submission" date="2018-10" db="EMBL/GenBank/DDBJ databases">
        <authorList>
            <person name="Zhang X."/>
        </authorList>
    </citation>
    <scope>NUCLEOTIDE SEQUENCE [LARGE SCALE GENOMIC DNA]</scope>
    <source>
        <strain evidence="2 3">SK-G1</strain>
    </source>
</reference>
<dbReference type="EMBL" id="CP033169">
    <property type="protein sequence ID" value="AYO29879.1"/>
    <property type="molecule type" value="Genomic_DNA"/>
</dbReference>
<accession>A0A3G2R3C9</accession>
<dbReference type="KEGG" id="bacg:D2962_04005"/>
<dbReference type="Gene3D" id="3.90.1570.10">
    <property type="entry name" value="tt1808, chain A"/>
    <property type="match status" value="1"/>
</dbReference>
<keyword evidence="2" id="KW-0540">Nuclease</keyword>
<dbReference type="CDD" id="cd06260">
    <property type="entry name" value="DUF820-like"/>
    <property type="match status" value="1"/>
</dbReference>
<dbReference type="Proteomes" id="UP000280960">
    <property type="component" value="Chromosome"/>
</dbReference>
<sequence length="193" mass="22534">MKNEINIPGKEFYTYEDYAKLPEGAPYQLIGGKLIMTPSPTPFHQYISSRIEKRLIDFVEKSNLGLVFHAPLDVYFEEKETYQPDIIYISKERLNIIEDRIKGAPDLVMEILSPSTAYYDLRRKARTYAKHGVKEYWIVDPMEKSIEVYKNKDGTFELVQKAEDEGNIKSLILPGFEIELQHIFVDRNMSNFL</sequence>
<dbReference type="GO" id="GO:0004519">
    <property type="term" value="F:endonuclease activity"/>
    <property type="evidence" value="ECO:0007669"/>
    <property type="project" value="UniProtKB-KW"/>
</dbReference>
<protein>
    <submittedName>
        <fullName evidence="2">Uma2 family endonuclease</fullName>
    </submittedName>
</protein>
<proteinExistence type="predicted"/>
<evidence type="ECO:0000313" key="3">
    <source>
        <dbReference type="Proteomes" id="UP000280960"/>
    </source>
</evidence>
<evidence type="ECO:0000259" key="1">
    <source>
        <dbReference type="Pfam" id="PF05685"/>
    </source>
</evidence>